<proteinExistence type="predicted"/>
<comment type="caution">
    <text evidence="1">The sequence shown here is derived from an EMBL/GenBank/DDBJ whole genome shotgun (WGS) entry which is preliminary data.</text>
</comment>
<evidence type="ECO:0000313" key="2">
    <source>
        <dbReference type="Proteomes" id="UP001057402"/>
    </source>
</evidence>
<protein>
    <submittedName>
        <fullName evidence="1">Uncharacterized protein</fullName>
    </submittedName>
</protein>
<keyword evidence="2" id="KW-1185">Reference proteome</keyword>
<organism evidence="1 2">
    <name type="scientific">Melastoma candidum</name>
    <dbReference type="NCBI Taxonomy" id="119954"/>
    <lineage>
        <taxon>Eukaryota</taxon>
        <taxon>Viridiplantae</taxon>
        <taxon>Streptophyta</taxon>
        <taxon>Embryophyta</taxon>
        <taxon>Tracheophyta</taxon>
        <taxon>Spermatophyta</taxon>
        <taxon>Magnoliopsida</taxon>
        <taxon>eudicotyledons</taxon>
        <taxon>Gunneridae</taxon>
        <taxon>Pentapetalae</taxon>
        <taxon>rosids</taxon>
        <taxon>malvids</taxon>
        <taxon>Myrtales</taxon>
        <taxon>Melastomataceae</taxon>
        <taxon>Melastomatoideae</taxon>
        <taxon>Melastomateae</taxon>
        <taxon>Melastoma</taxon>
    </lineage>
</organism>
<evidence type="ECO:0000313" key="1">
    <source>
        <dbReference type="EMBL" id="KAI4367825.1"/>
    </source>
</evidence>
<gene>
    <name evidence="1" type="ORF">MLD38_016451</name>
</gene>
<name>A0ACB9QMH6_9MYRT</name>
<accession>A0ACB9QMH6</accession>
<dbReference type="Proteomes" id="UP001057402">
    <property type="component" value="Chromosome 5"/>
</dbReference>
<dbReference type="EMBL" id="CM042884">
    <property type="protein sequence ID" value="KAI4367825.1"/>
    <property type="molecule type" value="Genomic_DNA"/>
</dbReference>
<reference evidence="2" key="1">
    <citation type="journal article" date="2023" name="Front. Plant Sci.">
        <title>Chromosomal-level genome assembly of Melastoma candidum provides insights into trichome evolution.</title>
        <authorList>
            <person name="Zhong Y."/>
            <person name="Wu W."/>
            <person name="Sun C."/>
            <person name="Zou P."/>
            <person name="Liu Y."/>
            <person name="Dai S."/>
            <person name="Zhou R."/>
        </authorList>
    </citation>
    <scope>NUCLEOTIDE SEQUENCE [LARGE SCALE GENOMIC DNA]</scope>
</reference>
<sequence>MINPNATVRDVLTSDGWWQFTEGNESVLEAPIFSKVTQHLTGPYLLRVGVKDKPLWRDGDFSIAKAWSAVTTTGNVELWTKWVWLRNLSPRVSFIAWLLMKGRLRAADHGFRIGTISSSACFTCREPVESIDHALFKCAFAMKVWKLIAKEFEFSRWPDFWEDLSSLMYHMWNARGGKRIIKWWASDIPEESDSDETDLSEDEFDPEEFTRMRMKQREKQVVDSSDSTEDSDPSYSDIDVMDANTTCTLYADGSYIAHKEEGLLSGVVDKIGVRYKLEWRHTYASVWVRRIPEWVCIQKPEYQCEVEGERRAGTSSEIVPMPTSLKRKVRDWVVREAR</sequence>